<keyword evidence="2" id="KW-1185">Reference proteome</keyword>
<organism evidence="1 2">
    <name type="scientific">Glossina morsitans morsitans</name>
    <name type="common">Savannah tsetse fly</name>
    <dbReference type="NCBI Taxonomy" id="37546"/>
    <lineage>
        <taxon>Eukaryota</taxon>
        <taxon>Metazoa</taxon>
        <taxon>Ecdysozoa</taxon>
        <taxon>Arthropoda</taxon>
        <taxon>Hexapoda</taxon>
        <taxon>Insecta</taxon>
        <taxon>Pterygota</taxon>
        <taxon>Neoptera</taxon>
        <taxon>Endopterygota</taxon>
        <taxon>Diptera</taxon>
        <taxon>Brachycera</taxon>
        <taxon>Muscomorpha</taxon>
        <taxon>Hippoboscoidea</taxon>
        <taxon>Glossinidae</taxon>
        <taxon>Glossina</taxon>
    </lineage>
</organism>
<protein>
    <submittedName>
        <fullName evidence="1">Uncharacterized protein</fullName>
    </submittedName>
</protein>
<evidence type="ECO:0000313" key="1">
    <source>
        <dbReference type="EnsemblMetazoa" id="GMOY011383-PA"/>
    </source>
</evidence>
<name>A0A1B0GDK8_GLOMM</name>
<dbReference type="AlphaFoldDB" id="A0A1B0GDK8"/>
<dbReference type="EnsemblMetazoa" id="GMOY011383-RA">
    <property type="protein sequence ID" value="GMOY011383-PA"/>
    <property type="gene ID" value="GMOY011383"/>
</dbReference>
<evidence type="ECO:0000313" key="2">
    <source>
        <dbReference type="Proteomes" id="UP000092444"/>
    </source>
</evidence>
<sequence>MNYRATTIHARNSKKFITKLNKVKPSEFNSMHSGIKRLFMYNYEHMSPPIIQEAMTKDISSTTSPWQRPFGHYFFRFFRWKS</sequence>
<proteinExistence type="predicted"/>
<dbReference type="VEuPathDB" id="VectorBase:GMOY011383"/>
<accession>A0A1B0GDK8</accession>
<dbReference type="Proteomes" id="UP000092444">
    <property type="component" value="Unassembled WGS sequence"/>
</dbReference>
<reference evidence="1" key="1">
    <citation type="submission" date="2020-05" db="UniProtKB">
        <authorList>
            <consortium name="EnsemblMetazoa"/>
        </authorList>
    </citation>
    <scope>IDENTIFICATION</scope>
    <source>
        <strain evidence="1">Yale</strain>
    </source>
</reference>
<dbReference type="EMBL" id="CCAG010011929">
    <property type="status" value="NOT_ANNOTATED_CDS"/>
    <property type="molecule type" value="Genomic_DNA"/>
</dbReference>